<protein>
    <submittedName>
        <fullName evidence="1">Uncharacterized protein</fullName>
    </submittedName>
</protein>
<reference evidence="1" key="1">
    <citation type="submission" date="2014-11" db="EMBL/GenBank/DDBJ databases">
        <authorList>
            <person name="Amaro Gonzalez C."/>
        </authorList>
    </citation>
    <scope>NUCLEOTIDE SEQUENCE</scope>
</reference>
<name>A0A0E9WUW7_ANGAN</name>
<reference evidence="1" key="2">
    <citation type="journal article" date="2015" name="Fish Shellfish Immunol.">
        <title>Early steps in the European eel (Anguilla anguilla)-Vibrio vulnificus interaction in the gills: Role of the RtxA13 toxin.</title>
        <authorList>
            <person name="Callol A."/>
            <person name="Pajuelo D."/>
            <person name="Ebbesson L."/>
            <person name="Teles M."/>
            <person name="MacKenzie S."/>
            <person name="Amaro C."/>
        </authorList>
    </citation>
    <scope>NUCLEOTIDE SEQUENCE</scope>
</reference>
<proteinExistence type="predicted"/>
<accession>A0A0E9WUW7</accession>
<evidence type="ECO:0000313" key="1">
    <source>
        <dbReference type="EMBL" id="JAH94016.1"/>
    </source>
</evidence>
<dbReference type="EMBL" id="GBXM01014561">
    <property type="protein sequence ID" value="JAH94016.1"/>
    <property type="molecule type" value="Transcribed_RNA"/>
</dbReference>
<organism evidence="1">
    <name type="scientific">Anguilla anguilla</name>
    <name type="common">European freshwater eel</name>
    <name type="synonym">Muraena anguilla</name>
    <dbReference type="NCBI Taxonomy" id="7936"/>
    <lineage>
        <taxon>Eukaryota</taxon>
        <taxon>Metazoa</taxon>
        <taxon>Chordata</taxon>
        <taxon>Craniata</taxon>
        <taxon>Vertebrata</taxon>
        <taxon>Euteleostomi</taxon>
        <taxon>Actinopterygii</taxon>
        <taxon>Neopterygii</taxon>
        <taxon>Teleostei</taxon>
        <taxon>Anguilliformes</taxon>
        <taxon>Anguillidae</taxon>
        <taxon>Anguilla</taxon>
    </lineage>
</organism>
<sequence length="52" mass="5755">MIFCSFYFDTEKKAILSWDAGGAGPGQEGGSATERRTEIVVALFYFLLSLLF</sequence>
<dbReference type="AlphaFoldDB" id="A0A0E9WUW7"/>